<dbReference type="GO" id="GO:0016020">
    <property type="term" value="C:membrane"/>
    <property type="evidence" value="ECO:0007669"/>
    <property type="project" value="InterPro"/>
</dbReference>
<keyword evidence="4" id="KW-1185">Reference proteome</keyword>
<dbReference type="GO" id="GO:0007156">
    <property type="term" value="P:homophilic cell adhesion via plasma membrane adhesion molecules"/>
    <property type="evidence" value="ECO:0007669"/>
    <property type="project" value="InterPro"/>
</dbReference>
<reference evidence="3 4" key="1">
    <citation type="submission" date="2019-05" db="EMBL/GenBank/DDBJ databases">
        <title>Another draft genome of Portunus trituberculatus and its Hox gene families provides insights of decapod evolution.</title>
        <authorList>
            <person name="Jeong J.-H."/>
            <person name="Song I."/>
            <person name="Kim S."/>
            <person name="Choi T."/>
            <person name="Kim D."/>
            <person name="Ryu S."/>
            <person name="Kim W."/>
        </authorList>
    </citation>
    <scope>NUCLEOTIDE SEQUENCE [LARGE SCALE GENOMIC DNA]</scope>
    <source>
        <tissue evidence="3">Muscle</tissue>
    </source>
</reference>
<organism evidence="3 4">
    <name type="scientific">Portunus trituberculatus</name>
    <name type="common">Swimming crab</name>
    <name type="synonym">Neptunus trituberculatus</name>
    <dbReference type="NCBI Taxonomy" id="210409"/>
    <lineage>
        <taxon>Eukaryota</taxon>
        <taxon>Metazoa</taxon>
        <taxon>Ecdysozoa</taxon>
        <taxon>Arthropoda</taxon>
        <taxon>Crustacea</taxon>
        <taxon>Multicrustacea</taxon>
        <taxon>Malacostraca</taxon>
        <taxon>Eumalacostraca</taxon>
        <taxon>Eucarida</taxon>
        <taxon>Decapoda</taxon>
        <taxon>Pleocyemata</taxon>
        <taxon>Brachyura</taxon>
        <taxon>Eubrachyura</taxon>
        <taxon>Portunoidea</taxon>
        <taxon>Portunidae</taxon>
        <taxon>Portuninae</taxon>
        <taxon>Portunus</taxon>
    </lineage>
</organism>
<dbReference type="SUPFAM" id="SSF49313">
    <property type="entry name" value="Cadherin-like"/>
    <property type="match status" value="1"/>
</dbReference>
<sequence length="89" mass="9985">MNLHVVSESTPVGAAVYTLKGSDPEGSPVMFGLSGTDRLRVDPNSGVVTVVRPLDREVSSYHHYLCVVREFRATTDFYVFTRLFDYSIR</sequence>
<dbReference type="InterPro" id="IPR002126">
    <property type="entry name" value="Cadherin-like_dom"/>
</dbReference>
<gene>
    <name evidence="3" type="primary">Cad87A_6</name>
    <name evidence="3" type="ORF">E2C01_085107</name>
</gene>
<dbReference type="GO" id="GO:0005509">
    <property type="term" value="F:calcium ion binding"/>
    <property type="evidence" value="ECO:0007669"/>
    <property type="project" value="UniProtKB-UniRule"/>
</dbReference>
<dbReference type="Gene3D" id="2.60.40.60">
    <property type="entry name" value="Cadherins"/>
    <property type="match status" value="1"/>
</dbReference>
<protein>
    <submittedName>
        <fullName evidence="3">Cadherin-87A</fullName>
    </submittedName>
</protein>
<accession>A0A5B7J7Z2</accession>
<evidence type="ECO:0000313" key="3">
    <source>
        <dbReference type="EMBL" id="MPC90136.1"/>
    </source>
</evidence>
<name>A0A5B7J7Z2_PORTR</name>
<comment type="caution">
    <text evidence="3">The sequence shown here is derived from an EMBL/GenBank/DDBJ whole genome shotgun (WGS) entry which is preliminary data.</text>
</comment>
<dbReference type="Proteomes" id="UP000324222">
    <property type="component" value="Unassembled WGS sequence"/>
</dbReference>
<evidence type="ECO:0000313" key="4">
    <source>
        <dbReference type="Proteomes" id="UP000324222"/>
    </source>
</evidence>
<dbReference type="AlphaFoldDB" id="A0A5B7J7Z2"/>
<dbReference type="PROSITE" id="PS50268">
    <property type="entry name" value="CADHERIN_2"/>
    <property type="match status" value="1"/>
</dbReference>
<evidence type="ECO:0000259" key="2">
    <source>
        <dbReference type="PROSITE" id="PS50268"/>
    </source>
</evidence>
<dbReference type="EMBL" id="VSRR010083377">
    <property type="protein sequence ID" value="MPC90136.1"/>
    <property type="molecule type" value="Genomic_DNA"/>
</dbReference>
<keyword evidence="1" id="KW-0106">Calcium</keyword>
<proteinExistence type="predicted"/>
<dbReference type="CDD" id="cd11304">
    <property type="entry name" value="Cadherin_repeat"/>
    <property type="match status" value="1"/>
</dbReference>
<evidence type="ECO:0000256" key="1">
    <source>
        <dbReference type="PROSITE-ProRule" id="PRU00043"/>
    </source>
</evidence>
<dbReference type="InterPro" id="IPR015919">
    <property type="entry name" value="Cadherin-like_sf"/>
</dbReference>
<feature type="domain" description="Cadherin" evidence="2">
    <location>
        <begin position="6"/>
        <end position="64"/>
    </location>
</feature>